<name>A0A804J788_MUSAM</name>
<comment type="similarity">
    <text evidence="1">Belongs to the WAPL family.</text>
</comment>
<dbReference type="SUPFAM" id="SSF48371">
    <property type="entry name" value="ARM repeat"/>
    <property type="match status" value="1"/>
</dbReference>
<dbReference type="FunFam" id="1.25.10.10:FF:000519">
    <property type="entry name" value="WAPL (Wings apart-like protein regulation of heterochromatin) protein"/>
    <property type="match status" value="1"/>
</dbReference>
<feature type="domain" description="Wings apart-like protein C-terminal" evidence="3">
    <location>
        <begin position="117"/>
        <end position="493"/>
    </location>
</feature>
<keyword evidence="6" id="KW-1185">Reference proteome</keyword>
<dbReference type="EnsemblPlants" id="Ma05_t22170.1">
    <property type="protein sequence ID" value="Ma05_p22170.1"/>
    <property type="gene ID" value="Ma05_g22170"/>
</dbReference>
<evidence type="ECO:0000256" key="2">
    <source>
        <dbReference type="SAM" id="MobiDB-lite"/>
    </source>
</evidence>
<dbReference type="OMA" id="SEQDMIP"/>
<dbReference type="FunCoup" id="A0A804J788">
    <property type="interactions" value="2708"/>
</dbReference>
<gene>
    <name evidence="4" type="ORF">GSMUA_274120.1</name>
</gene>
<feature type="region of interest" description="Disordered" evidence="2">
    <location>
        <begin position="529"/>
        <end position="550"/>
    </location>
</feature>
<feature type="region of interest" description="Disordered" evidence="2">
    <location>
        <begin position="1"/>
        <end position="61"/>
    </location>
</feature>
<evidence type="ECO:0000259" key="3">
    <source>
        <dbReference type="Pfam" id="PF07814"/>
    </source>
</evidence>
<dbReference type="InParanoid" id="A0A804J788"/>
<feature type="compositionally biased region" description="Polar residues" evidence="2">
    <location>
        <begin position="529"/>
        <end position="548"/>
    </location>
</feature>
<evidence type="ECO:0000313" key="6">
    <source>
        <dbReference type="Proteomes" id="UP000012960"/>
    </source>
</evidence>
<dbReference type="InterPro" id="IPR011989">
    <property type="entry name" value="ARM-like"/>
</dbReference>
<feature type="region of interest" description="Disordered" evidence="2">
    <location>
        <begin position="73"/>
        <end position="112"/>
    </location>
</feature>
<dbReference type="InterPro" id="IPR039874">
    <property type="entry name" value="WAPL"/>
</dbReference>
<dbReference type="PANTHER" id="PTHR22100:SF13">
    <property type="entry name" value="WINGS APART-LIKE PROTEIN HOMOLOG"/>
    <property type="match status" value="1"/>
</dbReference>
<protein>
    <submittedName>
        <fullName evidence="4">(wild Malaysian banana) hypothetical protein</fullName>
    </submittedName>
</protein>
<evidence type="ECO:0000256" key="1">
    <source>
        <dbReference type="ARBA" id="ARBA00006854"/>
    </source>
</evidence>
<dbReference type="EMBL" id="HG996470">
    <property type="protein sequence ID" value="CAG1839235.1"/>
    <property type="molecule type" value="Genomic_DNA"/>
</dbReference>
<reference evidence="5" key="2">
    <citation type="submission" date="2021-05" db="UniProtKB">
        <authorList>
            <consortium name="EnsemblPlants"/>
        </authorList>
    </citation>
    <scope>IDENTIFICATION</scope>
    <source>
        <strain evidence="5">subsp. malaccensis</strain>
    </source>
</reference>
<dbReference type="KEGG" id="mus:103985731"/>
<dbReference type="Proteomes" id="UP000012960">
    <property type="component" value="Unplaced"/>
</dbReference>
<dbReference type="PANTHER" id="PTHR22100">
    <property type="entry name" value="WINGS APART-LIKE PROTEIN HOMOLOG"/>
    <property type="match status" value="1"/>
</dbReference>
<reference evidence="4" key="1">
    <citation type="submission" date="2021-03" db="EMBL/GenBank/DDBJ databases">
        <authorList>
            <consortium name="Genoscope - CEA"/>
            <person name="William W."/>
        </authorList>
    </citation>
    <scope>NUCLEOTIDE SEQUENCE</scope>
    <source>
        <strain evidence="4">Doubled-haploid Pahang</strain>
    </source>
</reference>
<dbReference type="Gramene" id="Ma05_t22170.1">
    <property type="protein sequence ID" value="Ma05_p22170.1"/>
    <property type="gene ID" value="Ma05_g22170"/>
</dbReference>
<dbReference type="AlphaFoldDB" id="A0A804J788"/>
<dbReference type="InterPro" id="IPR016024">
    <property type="entry name" value="ARM-type_fold"/>
</dbReference>
<feature type="compositionally biased region" description="Basic residues" evidence="2">
    <location>
        <begin position="1"/>
        <end position="11"/>
    </location>
</feature>
<evidence type="ECO:0000313" key="5">
    <source>
        <dbReference type="EnsemblPlants" id="Ma05_p22170.1"/>
    </source>
</evidence>
<evidence type="ECO:0000313" key="4">
    <source>
        <dbReference type="EMBL" id="CAG1839235.1"/>
    </source>
</evidence>
<dbReference type="Pfam" id="PF07814">
    <property type="entry name" value="WAPL"/>
    <property type="match status" value="1"/>
</dbReference>
<dbReference type="InterPro" id="IPR022771">
    <property type="entry name" value="WAPL_C"/>
</dbReference>
<proteinExistence type="inferred from homology"/>
<accession>A0A804J788</accession>
<sequence length="906" mass="98794">MIVRTYARRATRCGAGRSSSDPILLESPDADDDPDSAAGELLDLPFSQDSSHGRHAPAISALSSQDCSSPWSFDPFDVHDEAPALPRDPPNEFHGSDGPRTVSWASARDPSAEVTTSTLMEAQEFGEMMEHVDEVNFALDGLRRGQPVRVRRASLLSLLSACSTAQQRRILRVQGMAKRIIDAILGLRLDDYPSTVAAAALFYVLASDVQDDHLLDSPSCIGFLLKLLNPTIPETTGDKASTFGSKLLGKHKTQVVDSTYKGLDSTSRAIFSKVSEILISCKEIKSGTETADRTERPELSPKWIALLAMEKACLSTVSFEDASDMVKMPGGDFKEKLRELGGLDAIFDVLASCHSTLEAWHSSSSFFHLNDESVLQSMLLLLKCLKVMENATFLSKDNQNHLLGMKRKLNSGGLQLSFVGVIINAIKFFSDFSLLQSNINVSNNEKLISEVQSLQVKQKLKDNNNETSDSHCVGCSDVDRDSEVKVIKICHKRQKSSYSQSEVSLSGSEMETHFSASVSCDVIDRSTGDSSANGNNLKTKINGSGSKMNSHRVSNRWISIKTNGAAGSMSERPHLPKYVKGNCKLDMHDPFAFNDGELGPSKWELLAKKKEITAHEGALASKDVSNGCDLPICTTDDVLSQLTNAKNHDDCAVSHSSGIDEDSSLVGDCLLTSVKVLMNLTNDNPVGCQQTAACGGLHTMVSLIVNHFPSFDCFFQSNGKGKENTSSTNLHNNDCHLNNRHLLDYELDLLVALLGLLVNLVEKDSQNRLHLAAARVSASQSGKPESTETQRDAIPLLCSIFLSNQGNGDAKEERTYICDDEESLLQGAREAEMMIIEAYAALLLAFLSTESSKVREAIANCLPNRNLQVLVPVLERFVAFHLSLNMMPPETHSAVVKVIESCKGPY</sequence>
<dbReference type="OrthoDB" id="78088at2759"/>
<organism evidence="5 6">
    <name type="scientific">Musa acuminata subsp. malaccensis</name>
    <name type="common">Wild banana</name>
    <name type="synonym">Musa malaccensis</name>
    <dbReference type="NCBI Taxonomy" id="214687"/>
    <lineage>
        <taxon>Eukaryota</taxon>
        <taxon>Viridiplantae</taxon>
        <taxon>Streptophyta</taxon>
        <taxon>Embryophyta</taxon>
        <taxon>Tracheophyta</taxon>
        <taxon>Spermatophyta</taxon>
        <taxon>Magnoliopsida</taxon>
        <taxon>Liliopsida</taxon>
        <taxon>Zingiberales</taxon>
        <taxon>Musaceae</taxon>
        <taxon>Musa</taxon>
    </lineage>
</organism>
<dbReference type="Gene3D" id="1.25.10.10">
    <property type="entry name" value="Leucine-rich Repeat Variant"/>
    <property type="match status" value="2"/>
</dbReference>